<accession>A0A6N9H5K3</accession>
<keyword evidence="1" id="KW-1133">Transmembrane helix</keyword>
<gene>
    <name evidence="2" type="ORF">GSY69_05025</name>
</gene>
<feature type="transmembrane region" description="Helical" evidence="1">
    <location>
        <begin position="110"/>
        <end position="132"/>
    </location>
</feature>
<comment type="caution">
    <text evidence="2">The sequence shown here is derived from an EMBL/GenBank/DDBJ whole genome shotgun (WGS) entry which is preliminary data.</text>
</comment>
<evidence type="ECO:0008006" key="4">
    <source>
        <dbReference type="Google" id="ProtNLM"/>
    </source>
</evidence>
<keyword evidence="3" id="KW-1185">Reference proteome</keyword>
<proteinExistence type="predicted"/>
<organism evidence="2 3">
    <name type="scientific">Brevibacterium rongguiense</name>
    <dbReference type="NCBI Taxonomy" id="2695267"/>
    <lineage>
        <taxon>Bacteria</taxon>
        <taxon>Bacillati</taxon>
        <taxon>Actinomycetota</taxon>
        <taxon>Actinomycetes</taxon>
        <taxon>Micrococcales</taxon>
        <taxon>Brevibacteriaceae</taxon>
        <taxon>Brevibacterium</taxon>
    </lineage>
</organism>
<feature type="transmembrane region" description="Helical" evidence="1">
    <location>
        <begin position="40"/>
        <end position="57"/>
    </location>
</feature>
<dbReference type="RefSeq" id="WP_160952777.1">
    <property type="nucleotide sequence ID" value="NZ_WWEQ01000014.1"/>
</dbReference>
<protein>
    <recommendedName>
        <fullName evidence="4">DUF2269 family protein</fullName>
    </recommendedName>
</protein>
<name>A0A6N9H5K3_9MICO</name>
<evidence type="ECO:0000313" key="2">
    <source>
        <dbReference type="EMBL" id="MYM19347.1"/>
    </source>
</evidence>
<evidence type="ECO:0000313" key="3">
    <source>
        <dbReference type="Proteomes" id="UP000469215"/>
    </source>
</evidence>
<dbReference type="Proteomes" id="UP000469215">
    <property type="component" value="Unassembled WGS sequence"/>
</dbReference>
<feature type="transmembrane region" description="Helical" evidence="1">
    <location>
        <begin position="64"/>
        <end position="84"/>
    </location>
</feature>
<evidence type="ECO:0000256" key="1">
    <source>
        <dbReference type="SAM" id="Phobius"/>
    </source>
</evidence>
<keyword evidence="1" id="KW-0812">Transmembrane</keyword>
<dbReference type="AlphaFoldDB" id="A0A6N9H5K3"/>
<keyword evidence="1" id="KW-0472">Membrane</keyword>
<reference evidence="2 3" key="1">
    <citation type="submission" date="2020-01" db="EMBL/GenBank/DDBJ databases">
        <authorList>
            <person name="Deng T."/>
        </authorList>
    </citation>
    <scope>NUCLEOTIDE SEQUENCE [LARGE SCALE GENOMIC DNA]</scope>
    <source>
        <strain evidence="2 3">5221</strain>
    </source>
</reference>
<sequence length="133" mass="14076">MIIALTGALLILVATAWPLLRLHPASLARRPLGRLELARLPVSAAGWLALILAFFSLPAWLAPVWAVGILGLGFLVWAACALWPHARAVDAVALQTGDARAVRARRSQGWALALDLLILAVAVCAIAAPLVLR</sequence>
<dbReference type="EMBL" id="WWEQ01000014">
    <property type="protein sequence ID" value="MYM19347.1"/>
    <property type="molecule type" value="Genomic_DNA"/>
</dbReference>